<keyword evidence="3" id="KW-0934">Plastid</keyword>
<dbReference type="InterPro" id="IPR044256">
    <property type="entry name" value="HCF244-like"/>
</dbReference>
<dbReference type="GO" id="GO:0009523">
    <property type="term" value="C:photosystem II"/>
    <property type="evidence" value="ECO:0007669"/>
    <property type="project" value="UniProtKB-KW"/>
</dbReference>
<keyword evidence="4" id="KW-0604">Photosystem II</keyword>
<evidence type="ECO:0000256" key="2">
    <source>
        <dbReference type="ARBA" id="ARBA00022531"/>
    </source>
</evidence>
<dbReference type="Gene3D" id="3.40.50.720">
    <property type="entry name" value="NAD(P)-binding Rossmann-like Domain"/>
    <property type="match status" value="1"/>
</dbReference>
<organism evidence="6 7">
    <name type="scientific">Coccomyxa viridis</name>
    <dbReference type="NCBI Taxonomy" id="1274662"/>
    <lineage>
        <taxon>Eukaryota</taxon>
        <taxon>Viridiplantae</taxon>
        <taxon>Chlorophyta</taxon>
        <taxon>core chlorophytes</taxon>
        <taxon>Trebouxiophyceae</taxon>
        <taxon>Trebouxiophyceae incertae sedis</taxon>
        <taxon>Coccomyxaceae</taxon>
        <taxon>Coccomyxa</taxon>
    </lineage>
</organism>
<feature type="domain" description="NmrA-like" evidence="5">
    <location>
        <begin position="82"/>
        <end position="322"/>
    </location>
</feature>
<dbReference type="Proteomes" id="UP001314263">
    <property type="component" value="Unassembled WGS sequence"/>
</dbReference>
<dbReference type="EMBL" id="CAUYUE010000005">
    <property type="protein sequence ID" value="CAK0771711.1"/>
    <property type="molecule type" value="Genomic_DNA"/>
</dbReference>
<evidence type="ECO:0000259" key="5">
    <source>
        <dbReference type="Pfam" id="PF05368"/>
    </source>
</evidence>
<dbReference type="GO" id="GO:0009536">
    <property type="term" value="C:plastid"/>
    <property type="evidence" value="ECO:0007669"/>
    <property type="project" value="UniProtKB-SubCell"/>
</dbReference>
<dbReference type="InterPro" id="IPR036291">
    <property type="entry name" value="NAD(P)-bd_dom_sf"/>
</dbReference>
<keyword evidence="2" id="KW-0602">Photosynthesis</keyword>
<evidence type="ECO:0000313" key="7">
    <source>
        <dbReference type="Proteomes" id="UP001314263"/>
    </source>
</evidence>
<dbReference type="PANTHER" id="PTHR47128:SF2">
    <property type="entry name" value="PROTEIN HIGH CHLOROPHYLL FLUORESCENCE PHENOTYPE 244, CHLOROPLASTIC"/>
    <property type="match status" value="1"/>
</dbReference>
<dbReference type="Pfam" id="PF05368">
    <property type="entry name" value="NmrA"/>
    <property type="match status" value="1"/>
</dbReference>
<evidence type="ECO:0000256" key="3">
    <source>
        <dbReference type="ARBA" id="ARBA00022640"/>
    </source>
</evidence>
<dbReference type="PANTHER" id="PTHR47128">
    <property type="match status" value="1"/>
</dbReference>
<dbReference type="AlphaFoldDB" id="A0AAV1I0Q9"/>
<proteinExistence type="predicted"/>
<sequence length="398" mass="43928">MALTGAQLPMHSHACSTASRQAVHTAAQSVMGLQGALTAFRGQAAPFTSAHARQGRRAQRMSATRVVASADLTKDSPRTVPKNSVLVVGGTGTLGRQVVRRALDEGYEVRCIVRPRQNPADFLRDWGATTVQADLGDPSSLPATLVGIHTVIDCATARPEESTQRVDWEGKKALVQCAQAMGIQRYIFFSIHNAERHPEVPLMQVKTCTEQYIQQSGLDYTIFRLCGFMQAIIGNYAVPVLEEKQVWGTSDDTRTAYLDSQDVAKMTLAALRSDATVGQTLTLAGPKAWTVPEVIELCEKLADERAQVTQVPVWLLKTTRNILRSFQWARDAADRLAFADILASNETFAAPMEDTYKLLDLNPEETTTLEQYLQEYYQSILKKLKEVGASSRQSDFYV</sequence>
<dbReference type="InterPro" id="IPR008030">
    <property type="entry name" value="NmrA-like"/>
</dbReference>
<evidence type="ECO:0000256" key="4">
    <source>
        <dbReference type="ARBA" id="ARBA00023276"/>
    </source>
</evidence>
<dbReference type="GO" id="GO:0015979">
    <property type="term" value="P:photosynthesis"/>
    <property type="evidence" value="ECO:0007669"/>
    <property type="project" value="UniProtKB-KW"/>
</dbReference>
<keyword evidence="7" id="KW-1185">Reference proteome</keyword>
<comment type="subcellular location">
    <subcellularLocation>
        <location evidence="1">Plastid</location>
    </subcellularLocation>
</comment>
<evidence type="ECO:0000256" key="1">
    <source>
        <dbReference type="ARBA" id="ARBA00004474"/>
    </source>
</evidence>
<reference evidence="6 7" key="1">
    <citation type="submission" date="2023-10" db="EMBL/GenBank/DDBJ databases">
        <authorList>
            <person name="Maclean D."/>
            <person name="Macfadyen A."/>
        </authorList>
    </citation>
    <scope>NUCLEOTIDE SEQUENCE [LARGE SCALE GENOMIC DNA]</scope>
</reference>
<evidence type="ECO:0000313" key="6">
    <source>
        <dbReference type="EMBL" id="CAK0771711.1"/>
    </source>
</evidence>
<accession>A0AAV1I0Q9</accession>
<dbReference type="CDD" id="cd05243">
    <property type="entry name" value="SDR_a5"/>
    <property type="match status" value="1"/>
</dbReference>
<dbReference type="SUPFAM" id="SSF51735">
    <property type="entry name" value="NAD(P)-binding Rossmann-fold domains"/>
    <property type="match status" value="1"/>
</dbReference>
<protein>
    <recommendedName>
        <fullName evidence="5">NmrA-like domain-containing protein</fullName>
    </recommendedName>
</protein>
<comment type="caution">
    <text evidence="6">The sequence shown here is derived from an EMBL/GenBank/DDBJ whole genome shotgun (WGS) entry which is preliminary data.</text>
</comment>
<name>A0AAV1I0Q9_9CHLO</name>
<gene>
    <name evidence="6" type="ORF">CVIRNUC_003888</name>
</gene>